<keyword evidence="1" id="KW-0245">EGF-like domain</keyword>
<keyword evidence="3" id="KW-0732">Signal</keyword>
<dbReference type="InterPro" id="IPR032675">
    <property type="entry name" value="LRR_dom_sf"/>
</dbReference>
<dbReference type="SUPFAM" id="SSF57196">
    <property type="entry name" value="EGF/Laminin"/>
    <property type="match status" value="1"/>
</dbReference>
<dbReference type="Proteomes" id="UP000827092">
    <property type="component" value="Unassembled WGS sequence"/>
</dbReference>
<comment type="caution">
    <text evidence="5">The sequence shown here is derived from an EMBL/GenBank/DDBJ whole genome shotgun (WGS) entry which is preliminary data.</text>
</comment>
<dbReference type="PANTHER" id="PTHR15926">
    <property type="entry name" value="ALL-TRANS RETINOIC ACID-INDUCED DIFFERENTIATION FACTOR"/>
    <property type="match status" value="1"/>
</dbReference>
<feature type="domain" description="EGF-like" evidence="4">
    <location>
        <begin position="139"/>
        <end position="180"/>
    </location>
</feature>
<dbReference type="Gene3D" id="3.80.10.10">
    <property type="entry name" value="Ribonuclease Inhibitor"/>
    <property type="match status" value="1"/>
</dbReference>
<organism evidence="5 6">
    <name type="scientific">Oedothorax gibbosus</name>
    <dbReference type="NCBI Taxonomy" id="931172"/>
    <lineage>
        <taxon>Eukaryota</taxon>
        <taxon>Metazoa</taxon>
        <taxon>Ecdysozoa</taxon>
        <taxon>Arthropoda</taxon>
        <taxon>Chelicerata</taxon>
        <taxon>Arachnida</taxon>
        <taxon>Araneae</taxon>
        <taxon>Araneomorphae</taxon>
        <taxon>Entelegynae</taxon>
        <taxon>Araneoidea</taxon>
        <taxon>Linyphiidae</taxon>
        <taxon>Erigoninae</taxon>
        <taxon>Oedothorax</taxon>
    </lineage>
</organism>
<dbReference type="PROSITE" id="PS00022">
    <property type="entry name" value="EGF_1"/>
    <property type="match status" value="1"/>
</dbReference>
<reference evidence="5 6" key="1">
    <citation type="journal article" date="2022" name="Nat. Ecol. Evol.">
        <title>A masculinizing supergene underlies an exaggerated male reproductive morph in a spider.</title>
        <authorList>
            <person name="Hendrickx F."/>
            <person name="De Corte Z."/>
            <person name="Sonet G."/>
            <person name="Van Belleghem S.M."/>
            <person name="Kostlbacher S."/>
            <person name="Vangestel C."/>
        </authorList>
    </citation>
    <scope>NUCLEOTIDE SEQUENCE [LARGE SCALE GENOMIC DNA]</scope>
    <source>
        <strain evidence="5">W744_W776</strain>
    </source>
</reference>
<gene>
    <name evidence="5" type="ORF">JTE90_016944</name>
</gene>
<keyword evidence="2" id="KW-0812">Transmembrane</keyword>
<accession>A0AAV6UV75</accession>
<keyword evidence="2" id="KW-1133">Transmembrane helix</keyword>
<proteinExistence type="predicted"/>
<dbReference type="EMBL" id="JAFNEN010000273">
    <property type="protein sequence ID" value="KAG8187400.1"/>
    <property type="molecule type" value="Genomic_DNA"/>
</dbReference>
<dbReference type="AlphaFoldDB" id="A0AAV6UV75"/>
<dbReference type="PROSITE" id="PS50026">
    <property type="entry name" value="EGF_3"/>
    <property type="match status" value="1"/>
</dbReference>
<feature type="disulfide bond" evidence="1">
    <location>
        <begin position="170"/>
        <end position="179"/>
    </location>
</feature>
<evidence type="ECO:0000313" key="6">
    <source>
        <dbReference type="Proteomes" id="UP000827092"/>
    </source>
</evidence>
<dbReference type="PROSITE" id="PS01186">
    <property type="entry name" value="EGF_2"/>
    <property type="match status" value="1"/>
</dbReference>
<keyword evidence="6" id="KW-1185">Reference proteome</keyword>
<evidence type="ECO:0000256" key="2">
    <source>
        <dbReference type="SAM" id="Phobius"/>
    </source>
</evidence>
<name>A0AAV6UV75_9ARAC</name>
<keyword evidence="1" id="KW-1015">Disulfide bond</keyword>
<dbReference type="InterPro" id="IPR042350">
    <property type="entry name" value="ATRAID"/>
</dbReference>
<evidence type="ECO:0000256" key="3">
    <source>
        <dbReference type="SAM" id="SignalP"/>
    </source>
</evidence>
<dbReference type="SUPFAM" id="SSF52058">
    <property type="entry name" value="L domain-like"/>
    <property type="match status" value="1"/>
</dbReference>
<protein>
    <recommendedName>
        <fullName evidence="4">EGF-like domain-containing protein</fullName>
    </recommendedName>
</protein>
<feature type="transmembrane region" description="Helical" evidence="2">
    <location>
        <begin position="187"/>
        <end position="208"/>
    </location>
</feature>
<sequence length="224" mass="24799">MLQMIAFCLLAAVYGERNQMPDCPNPLSCNVPLPMNSEVEEFCTDRLGFMIKNRCCSDINTLIGLDLRHCGITKLNITYPVFSDLEILDLRENNFEKFSSSDLTGLLNLVELYLPKHLPCPGGPNCWNESNNMTKCSGQRDPCTSLNISCGEPENAHCIHTGPGSAKCECQPGYFGYKCLNEGEFPVTGFTLGVILPTIVLSVALWFIQGRDPYKQQGNVGQSF</sequence>
<comment type="caution">
    <text evidence="1">Lacks conserved residue(s) required for the propagation of feature annotation.</text>
</comment>
<dbReference type="InterPro" id="IPR000742">
    <property type="entry name" value="EGF"/>
</dbReference>
<keyword evidence="2" id="KW-0472">Membrane</keyword>
<dbReference type="CDD" id="cd00054">
    <property type="entry name" value="EGF_CA"/>
    <property type="match status" value="1"/>
</dbReference>
<evidence type="ECO:0000259" key="4">
    <source>
        <dbReference type="PROSITE" id="PS50026"/>
    </source>
</evidence>
<feature type="signal peptide" evidence="3">
    <location>
        <begin position="1"/>
        <end position="15"/>
    </location>
</feature>
<evidence type="ECO:0000256" key="1">
    <source>
        <dbReference type="PROSITE-ProRule" id="PRU00076"/>
    </source>
</evidence>
<evidence type="ECO:0000313" key="5">
    <source>
        <dbReference type="EMBL" id="KAG8187400.1"/>
    </source>
</evidence>
<dbReference type="PANTHER" id="PTHR15926:SF1">
    <property type="entry name" value="ALL-TRANS RETINOIC ACID-INDUCED DIFFERENTIATION FACTOR"/>
    <property type="match status" value="1"/>
</dbReference>
<feature type="chain" id="PRO_5043910831" description="EGF-like domain-containing protein" evidence="3">
    <location>
        <begin position="16"/>
        <end position="224"/>
    </location>
</feature>